<reference evidence="2" key="1">
    <citation type="submission" date="2019-12" db="EMBL/GenBank/DDBJ databases">
        <title>An insight into the sialome of adult female Ixodes ricinus ticks feeding for 6 days.</title>
        <authorList>
            <person name="Perner J."/>
            <person name="Ribeiro J.M.C."/>
        </authorList>
    </citation>
    <scope>NUCLEOTIDE SEQUENCE</scope>
    <source>
        <strain evidence="2">Semi-engorged</strain>
        <tissue evidence="2">Salivary glands</tissue>
    </source>
</reference>
<sequence length="84" mass="9330">MQRRLSLLVLGMNVCSGVQQQFGDIPVSPVTSPVQQRQPLVVWCIQRPAFGFQALSQLRQVVLFDPVEGIFAFVGDGRFLVTVL</sequence>
<name>A0A6B0TY13_IXORI</name>
<proteinExistence type="predicted"/>
<dbReference type="EMBL" id="GIFC01002909">
    <property type="protein sequence ID" value="MXU84992.1"/>
    <property type="molecule type" value="Transcribed_RNA"/>
</dbReference>
<accession>A0A6B0TY13</accession>
<evidence type="ECO:0000256" key="1">
    <source>
        <dbReference type="SAM" id="SignalP"/>
    </source>
</evidence>
<dbReference type="AlphaFoldDB" id="A0A6B0TY13"/>
<feature type="signal peptide" evidence="1">
    <location>
        <begin position="1"/>
        <end position="20"/>
    </location>
</feature>
<evidence type="ECO:0000313" key="2">
    <source>
        <dbReference type="EMBL" id="MXU84992.1"/>
    </source>
</evidence>
<feature type="chain" id="PRO_5025616228" evidence="1">
    <location>
        <begin position="21"/>
        <end position="84"/>
    </location>
</feature>
<keyword evidence="1" id="KW-0732">Signal</keyword>
<organism evidence="2">
    <name type="scientific">Ixodes ricinus</name>
    <name type="common">Common tick</name>
    <name type="synonym">Acarus ricinus</name>
    <dbReference type="NCBI Taxonomy" id="34613"/>
    <lineage>
        <taxon>Eukaryota</taxon>
        <taxon>Metazoa</taxon>
        <taxon>Ecdysozoa</taxon>
        <taxon>Arthropoda</taxon>
        <taxon>Chelicerata</taxon>
        <taxon>Arachnida</taxon>
        <taxon>Acari</taxon>
        <taxon>Parasitiformes</taxon>
        <taxon>Ixodida</taxon>
        <taxon>Ixodoidea</taxon>
        <taxon>Ixodidae</taxon>
        <taxon>Ixodinae</taxon>
        <taxon>Ixodes</taxon>
    </lineage>
</organism>
<protein>
    <submittedName>
        <fullName evidence="2">Putative secreted protein</fullName>
    </submittedName>
</protein>